<sequence>MSELPDEITDKIPEAPTFRSLPTEVKTTLKAITKERGISIREKFQKLQNYIASLPLNQRQLLAPPMFSTFTEETRDKLIALQQDSSLSEHERMIKAQMILARSMQKPKNPMLLNL</sequence>
<dbReference type="Proteomes" id="UP001608902">
    <property type="component" value="Unassembled WGS sequence"/>
</dbReference>
<organism evidence="1 2">
    <name type="scientific">Gnathostoma spinigerum</name>
    <dbReference type="NCBI Taxonomy" id="75299"/>
    <lineage>
        <taxon>Eukaryota</taxon>
        <taxon>Metazoa</taxon>
        <taxon>Ecdysozoa</taxon>
        <taxon>Nematoda</taxon>
        <taxon>Chromadorea</taxon>
        <taxon>Rhabditida</taxon>
        <taxon>Spirurina</taxon>
        <taxon>Gnathostomatomorpha</taxon>
        <taxon>Gnathostomatoidea</taxon>
        <taxon>Gnathostomatidae</taxon>
        <taxon>Gnathostoma</taxon>
    </lineage>
</organism>
<evidence type="ECO:0000313" key="1">
    <source>
        <dbReference type="EMBL" id="MFH4983017.1"/>
    </source>
</evidence>
<gene>
    <name evidence="1" type="ORF">AB6A40_009726</name>
</gene>
<dbReference type="AlphaFoldDB" id="A0ABD6F1C6"/>
<accession>A0ABD6F1C6</accession>
<proteinExistence type="predicted"/>
<name>A0ABD6F1C6_9BILA</name>
<dbReference type="EMBL" id="JBGFUD010010805">
    <property type="protein sequence ID" value="MFH4983017.1"/>
    <property type="molecule type" value="Genomic_DNA"/>
</dbReference>
<comment type="caution">
    <text evidence="1">The sequence shown here is derived from an EMBL/GenBank/DDBJ whole genome shotgun (WGS) entry which is preliminary data.</text>
</comment>
<reference evidence="1 2" key="1">
    <citation type="submission" date="2024-08" db="EMBL/GenBank/DDBJ databases">
        <title>Gnathostoma spinigerum genome.</title>
        <authorList>
            <person name="Gonzalez-Bertolin B."/>
            <person name="Monzon S."/>
            <person name="Zaballos A."/>
            <person name="Jimenez P."/>
            <person name="Dekumyoy P."/>
            <person name="Varona S."/>
            <person name="Cuesta I."/>
            <person name="Sumanam S."/>
            <person name="Adisakwattana P."/>
            <person name="Gasser R.B."/>
            <person name="Hernandez-Gonzalez A."/>
            <person name="Young N.D."/>
            <person name="Perteguer M.J."/>
        </authorList>
    </citation>
    <scope>NUCLEOTIDE SEQUENCE [LARGE SCALE GENOMIC DNA]</scope>
    <source>
        <strain evidence="1">AL3</strain>
        <tissue evidence="1">Liver</tissue>
    </source>
</reference>
<keyword evidence="2" id="KW-1185">Reference proteome</keyword>
<evidence type="ECO:0000313" key="2">
    <source>
        <dbReference type="Proteomes" id="UP001608902"/>
    </source>
</evidence>
<protein>
    <submittedName>
        <fullName evidence="1">Uncharacterized protein</fullName>
    </submittedName>
</protein>